<keyword evidence="4" id="KW-1185">Reference proteome</keyword>
<evidence type="ECO:0000259" key="2">
    <source>
        <dbReference type="Pfam" id="PF07603"/>
    </source>
</evidence>
<proteinExistence type="predicted"/>
<comment type="caution">
    <text evidence="3">The sequence shown here is derived from an EMBL/GenBank/DDBJ whole genome shotgun (WGS) entry which is preliminary data.</text>
</comment>
<evidence type="ECO:0000313" key="3">
    <source>
        <dbReference type="EMBL" id="SEF48466.1"/>
    </source>
</evidence>
<dbReference type="InterPro" id="IPR011460">
    <property type="entry name" value="Lcl_C"/>
</dbReference>
<evidence type="ECO:0000256" key="1">
    <source>
        <dbReference type="SAM" id="SignalP"/>
    </source>
</evidence>
<dbReference type="Proteomes" id="UP000236725">
    <property type="component" value="Unassembled WGS sequence"/>
</dbReference>
<sequence>MKTGIKLKIVTLACLIGWLGLTEAKAQTVTVVGGYPVIDLTALSPLGCTLTLSEANSRREAMHACAPSNSTLLTVGSAVSRENGTWNAKMSTRYQVMRNDLGTTKNWTDAWNACKAYSGEGGTAGQWRLPTQRELQMIWVLYPQLIGKGSVSSFDAYLYWSSTEYNASIAWYVHFGLGGTYNGYGKTIALRVRCVRDL</sequence>
<keyword evidence="1" id="KW-0732">Signal</keyword>
<dbReference type="RefSeq" id="WP_103982302.1">
    <property type="nucleotide sequence ID" value="NZ_FNVS01000001.1"/>
</dbReference>
<feature type="chain" id="PRO_5034748027" description="Lcl C-terminal domain-containing protein" evidence="1">
    <location>
        <begin position="27"/>
        <end position="198"/>
    </location>
</feature>
<dbReference type="AlphaFoldDB" id="A0A8G2BU36"/>
<evidence type="ECO:0000313" key="4">
    <source>
        <dbReference type="Proteomes" id="UP000236725"/>
    </source>
</evidence>
<feature type="signal peptide" evidence="1">
    <location>
        <begin position="1"/>
        <end position="26"/>
    </location>
</feature>
<protein>
    <recommendedName>
        <fullName evidence="2">Lcl C-terminal domain-containing protein</fullName>
    </recommendedName>
</protein>
<dbReference type="Pfam" id="PF07603">
    <property type="entry name" value="Lcl_C"/>
    <property type="match status" value="1"/>
</dbReference>
<gene>
    <name evidence="3" type="ORF">SAMN05444001_101375</name>
</gene>
<dbReference type="EMBL" id="FNVS01000001">
    <property type="protein sequence ID" value="SEF48466.1"/>
    <property type="molecule type" value="Genomic_DNA"/>
</dbReference>
<name>A0A8G2BU36_9BACT</name>
<feature type="domain" description="Lcl C-terminal" evidence="2">
    <location>
        <begin position="86"/>
        <end position="196"/>
    </location>
</feature>
<accession>A0A8G2BU36</accession>
<organism evidence="3 4">
    <name type="scientific">Parabacteroides chinchillae</name>
    <dbReference type="NCBI Taxonomy" id="871327"/>
    <lineage>
        <taxon>Bacteria</taxon>
        <taxon>Pseudomonadati</taxon>
        <taxon>Bacteroidota</taxon>
        <taxon>Bacteroidia</taxon>
        <taxon>Bacteroidales</taxon>
        <taxon>Tannerellaceae</taxon>
        <taxon>Parabacteroides</taxon>
    </lineage>
</organism>
<reference evidence="3 4" key="1">
    <citation type="submission" date="2016-10" db="EMBL/GenBank/DDBJ databases">
        <authorList>
            <person name="Varghese N."/>
            <person name="Submissions S."/>
        </authorList>
    </citation>
    <scope>NUCLEOTIDE SEQUENCE [LARGE SCALE GENOMIC DNA]</scope>
    <source>
        <strain evidence="3 4">DSM 29073</strain>
    </source>
</reference>